<organism evidence="8 9">
    <name type="scientific">Tritrichomonas musculus</name>
    <dbReference type="NCBI Taxonomy" id="1915356"/>
    <lineage>
        <taxon>Eukaryota</taxon>
        <taxon>Metamonada</taxon>
        <taxon>Parabasalia</taxon>
        <taxon>Tritrichomonadida</taxon>
        <taxon>Tritrichomonadidae</taxon>
        <taxon>Tritrichomonas</taxon>
    </lineage>
</organism>
<evidence type="ECO:0000256" key="4">
    <source>
        <dbReference type="ARBA" id="ARBA00022989"/>
    </source>
</evidence>
<dbReference type="Gene3D" id="1.20.120.1630">
    <property type="match status" value="1"/>
</dbReference>
<feature type="transmembrane region" description="Helical" evidence="6">
    <location>
        <begin position="26"/>
        <end position="43"/>
    </location>
</feature>
<name>A0ABR2KTX8_9EUKA</name>
<dbReference type="InterPro" id="IPR039357">
    <property type="entry name" value="SRD5A/TECR"/>
</dbReference>
<feature type="transmembrane region" description="Helical" evidence="6">
    <location>
        <begin position="155"/>
        <end position="177"/>
    </location>
</feature>
<keyword evidence="5 6" id="KW-0472">Membrane</keyword>
<keyword evidence="9" id="KW-1185">Reference proteome</keyword>
<dbReference type="PANTHER" id="PTHR10556:SF43">
    <property type="entry name" value="STEROID 5-ALPHA-REDUCTASE DET2"/>
    <property type="match status" value="1"/>
</dbReference>
<evidence type="ECO:0000256" key="2">
    <source>
        <dbReference type="ARBA" id="ARBA00007742"/>
    </source>
</evidence>
<protein>
    <recommendedName>
        <fullName evidence="7">3-oxo-5-alpha-steroid 4-dehydrogenase C-terminal domain-containing protein</fullName>
    </recommendedName>
</protein>
<dbReference type="Proteomes" id="UP001470230">
    <property type="component" value="Unassembled WGS sequence"/>
</dbReference>
<evidence type="ECO:0000256" key="3">
    <source>
        <dbReference type="ARBA" id="ARBA00022692"/>
    </source>
</evidence>
<evidence type="ECO:0000256" key="1">
    <source>
        <dbReference type="ARBA" id="ARBA00004141"/>
    </source>
</evidence>
<evidence type="ECO:0000259" key="7">
    <source>
        <dbReference type="Pfam" id="PF02544"/>
    </source>
</evidence>
<evidence type="ECO:0000313" key="9">
    <source>
        <dbReference type="Proteomes" id="UP001470230"/>
    </source>
</evidence>
<feature type="transmembrane region" description="Helical" evidence="6">
    <location>
        <begin position="125"/>
        <end position="149"/>
    </location>
</feature>
<evidence type="ECO:0000256" key="5">
    <source>
        <dbReference type="ARBA" id="ARBA00023136"/>
    </source>
</evidence>
<dbReference type="PROSITE" id="PS50244">
    <property type="entry name" value="S5A_REDUCTASE"/>
    <property type="match status" value="1"/>
</dbReference>
<dbReference type="EMBL" id="JAPFFF010000003">
    <property type="protein sequence ID" value="KAK8893450.1"/>
    <property type="molecule type" value="Genomic_DNA"/>
</dbReference>
<comment type="subcellular location">
    <subcellularLocation>
        <location evidence="1">Membrane</location>
        <topology evidence="1">Multi-pass membrane protein</topology>
    </subcellularLocation>
</comment>
<evidence type="ECO:0000313" key="8">
    <source>
        <dbReference type="EMBL" id="KAK8893450.1"/>
    </source>
</evidence>
<accession>A0ABR2KTX8</accession>
<proteinExistence type="inferred from homology"/>
<dbReference type="PANTHER" id="PTHR10556">
    <property type="entry name" value="3-OXO-5-ALPHA-STEROID 4-DEHYDROGENASE"/>
    <property type="match status" value="1"/>
</dbReference>
<reference evidence="8 9" key="1">
    <citation type="submission" date="2024-04" db="EMBL/GenBank/DDBJ databases">
        <title>Tritrichomonas musculus Genome.</title>
        <authorList>
            <person name="Alves-Ferreira E."/>
            <person name="Grigg M."/>
            <person name="Lorenzi H."/>
            <person name="Galac M."/>
        </authorList>
    </citation>
    <scope>NUCLEOTIDE SEQUENCE [LARGE SCALE GENOMIC DNA]</scope>
    <source>
        <strain evidence="8 9">EAF2021</strain>
    </source>
</reference>
<sequence length="283" mass="33088">MQYSGIYIPIFDEIRGFLLDIDNFDIFSFINIITAIFFTIYLTKHPLQVGPFVNQQGFPKPKKLLPDRTCFCVVNIVAIVVYCYFSLVIPCYFTVPFVTFVGIHLYRGLFYAFKRNKHSSEWPINTFIFTLTQKIIFSILAGVATALYIEQQLFDFWIILESIAILIAFVIQIKIDFYLTGQRFVGPKGYRPLKDGLFEYVSCPNYLCELIIWICWGLILELNFGVISMWVWLIPTIYVRAVHRHRWLHRTFKGNLPKKQTPIFPFINVSEILYAFAGTLEYG</sequence>
<comment type="caution">
    <text evidence="8">The sequence shown here is derived from an EMBL/GenBank/DDBJ whole genome shotgun (WGS) entry which is preliminary data.</text>
</comment>
<dbReference type="InterPro" id="IPR001104">
    <property type="entry name" value="3-oxo-5_a-steroid_4-DH_C"/>
</dbReference>
<evidence type="ECO:0000256" key="6">
    <source>
        <dbReference type="SAM" id="Phobius"/>
    </source>
</evidence>
<dbReference type="Pfam" id="PF02544">
    <property type="entry name" value="Steroid_dh"/>
    <property type="match status" value="1"/>
</dbReference>
<keyword evidence="3 6" id="KW-0812">Transmembrane</keyword>
<gene>
    <name evidence="8" type="ORF">M9Y10_021872</name>
</gene>
<keyword evidence="4 6" id="KW-1133">Transmembrane helix</keyword>
<feature type="domain" description="3-oxo-5-alpha-steroid 4-dehydrogenase C-terminal" evidence="7">
    <location>
        <begin position="128"/>
        <end position="267"/>
    </location>
</feature>
<comment type="similarity">
    <text evidence="2">Belongs to the steroid 5-alpha reductase family.</text>
</comment>